<evidence type="ECO:0000313" key="2">
    <source>
        <dbReference type="EMBL" id="SVD96556.1"/>
    </source>
</evidence>
<dbReference type="Pfam" id="PF12412">
    <property type="entry name" value="DUF3667"/>
    <property type="match status" value="1"/>
</dbReference>
<feature type="transmembrane region" description="Helical" evidence="1">
    <location>
        <begin position="171"/>
        <end position="191"/>
    </location>
</feature>
<accession>A0A382ZLT5</accession>
<gene>
    <name evidence="2" type="ORF">METZ01_LOCUS449410</name>
</gene>
<reference evidence="2" key="1">
    <citation type="submission" date="2018-05" db="EMBL/GenBank/DDBJ databases">
        <authorList>
            <person name="Lanie J.A."/>
            <person name="Ng W.-L."/>
            <person name="Kazmierczak K.M."/>
            <person name="Andrzejewski T.M."/>
            <person name="Davidsen T.M."/>
            <person name="Wayne K.J."/>
            <person name="Tettelin H."/>
            <person name="Glass J.I."/>
            <person name="Rusch D."/>
            <person name="Podicherti R."/>
            <person name="Tsui H.-C.T."/>
            <person name="Winkler M.E."/>
        </authorList>
    </citation>
    <scope>NUCLEOTIDE SEQUENCE</scope>
</reference>
<dbReference type="InterPro" id="IPR022134">
    <property type="entry name" value="DUF3667"/>
</dbReference>
<keyword evidence="1" id="KW-0472">Membrane</keyword>
<protein>
    <recommendedName>
        <fullName evidence="3">DUF3667 domain-containing protein</fullName>
    </recommendedName>
</protein>
<evidence type="ECO:0008006" key="3">
    <source>
        <dbReference type="Google" id="ProtNLM"/>
    </source>
</evidence>
<name>A0A382ZLT5_9ZZZZ</name>
<feature type="non-terminal residue" evidence="2">
    <location>
        <position position="211"/>
    </location>
</feature>
<dbReference type="AlphaFoldDB" id="A0A382ZLT5"/>
<proteinExistence type="predicted"/>
<keyword evidence="1" id="KW-1133">Transmembrane helix</keyword>
<keyword evidence="1" id="KW-0812">Transmembrane</keyword>
<dbReference type="EMBL" id="UINC01185042">
    <property type="protein sequence ID" value="SVD96556.1"/>
    <property type="molecule type" value="Genomic_DNA"/>
</dbReference>
<organism evidence="2">
    <name type="scientific">marine metagenome</name>
    <dbReference type="NCBI Taxonomy" id="408172"/>
    <lineage>
        <taxon>unclassified sequences</taxon>
        <taxon>metagenomes</taxon>
        <taxon>ecological metagenomes</taxon>
    </lineage>
</organism>
<sequence>MHQENICSNCNSELTDIYCSKCGQKNVGLLTFRVIINDFLDDIFSIDSRLFVTLKCLIFKPGYLTTEYWAGKRKKYLPPFRLYLVLSVIYFLLTPMLKNGHYITSKEIPLSQKGRTLIHVNEYPDRVQGLVWFEFTPEEIQNSNLIKYFHTGILIAEKRDMTLEGIMYSNLPTAMFILMPFMAVIFLQILYRKKKLLYSHHLITILHLHAF</sequence>
<evidence type="ECO:0000256" key="1">
    <source>
        <dbReference type="SAM" id="Phobius"/>
    </source>
</evidence>
<feature type="transmembrane region" description="Helical" evidence="1">
    <location>
        <begin position="80"/>
        <end position="97"/>
    </location>
</feature>